<dbReference type="GeneTree" id="ENSGT00920000150779"/>
<name>A0A8C9C1K7_PHOSS</name>
<keyword evidence="2" id="KW-1185">Reference proteome</keyword>
<reference evidence="1" key="3">
    <citation type="submission" date="2025-09" db="UniProtKB">
        <authorList>
            <consortium name="Ensembl"/>
        </authorList>
    </citation>
    <scope>IDENTIFICATION</scope>
</reference>
<dbReference type="AlphaFoldDB" id="A0A8C9C1K7"/>
<organism evidence="1 2">
    <name type="scientific">Phocoena sinus</name>
    <name type="common">Vaquita</name>
    <dbReference type="NCBI Taxonomy" id="42100"/>
    <lineage>
        <taxon>Eukaryota</taxon>
        <taxon>Metazoa</taxon>
        <taxon>Chordata</taxon>
        <taxon>Craniata</taxon>
        <taxon>Vertebrata</taxon>
        <taxon>Euteleostomi</taxon>
        <taxon>Mammalia</taxon>
        <taxon>Eutheria</taxon>
        <taxon>Laurasiatheria</taxon>
        <taxon>Artiodactyla</taxon>
        <taxon>Whippomorpha</taxon>
        <taxon>Cetacea</taxon>
        <taxon>Odontoceti</taxon>
        <taxon>Phocoenidae</taxon>
        <taxon>Phocoena</taxon>
    </lineage>
</organism>
<evidence type="ECO:0000313" key="2">
    <source>
        <dbReference type="Proteomes" id="UP000694554"/>
    </source>
</evidence>
<dbReference type="Proteomes" id="UP000694554">
    <property type="component" value="Chromosome 8"/>
</dbReference>
<reference evidence="1" key="2">
    <citation type="submission" date="2025-08" db="UniProtKB">
        <authorList>
            <consortium name="Ensembl"/>
        </authorList>
    </citation>
    <scope>IDENTIFICATION</scope>
</reference>
<reference evidence="1" key="1">
    <citation type="submission" date="2019-08" db="EMBL/GenBank/DDBJ databases">
        <title>Phocoena sinus (Vaquita) genome, mPhoSin1, primary haplotype.</title>
        <authorList>
            <person name="Morin P."/>
            <person name="Mountcastle J."/>
            <person name="Fungtammasan C."/>
            <person name="Rhie A."/>
            <person name="Rojas-Bracho L."/>
            <person name="Smith C.R."/>
            <person name="Taylor B.L."/>
            <person name="Gulland F.M.D."/>
            <person name="Musser W."/>
            <person name="Houck M."/>
            <person name="Haase B."/>
            <person name="Paez S."/>
            <person name="Howe K."/>
            <person name="Torrance J."/>
            <person name="Formenti G."/>
            <person name="Phillippy A."/>
            <person name="Ryder O."/>
            <person name="Jarvis E.D."/>
            <person name="Fedrigo O."/>
        </authorList>
    </citation>
    <scope>NUCLEOTIDE SEQUENCE [LARGE SCALE GENOMIC DNA]</scope>
</reference>
<protein>
    <submittedName>
        <fullName evidence="1">Uncharacterized protein</fullName>
    </submittedName>
</protein>
<proteinExistence type="predicted"/>
<dbReference type="Ensembl" id="ENSPSNT00000019652.1">
    <property type="protein sequence ID" value="ENSPSNP00000017441.1"/>
    <property type="gene ID" value="ENSPSNG00000012815.1"/>
</dbReference>
<sequence length="121" mass="13095">SLQLFSSSWPPWWLAPQGVKTRTLPKPCGLLSAWSLCTRVSAGPGRSGTSTTLSLVRGGPMQGWAVAASETVWPPPLPSQCYPPLKNPAPFLLPMGLHAFSLSHPFGSKRHESKSLLYPYP</sequence>
<accession>A0A8C9C1K7</accession>
<evidence type="ECO:0000313" key="1">
    <source>
        <dbReference type="Ensembl" id="ENSPSNP00000017441.1"/>
    </source>
</evidence>